<sequence>QEAVGGQQAGHDVSWWQGGQLLQGLPTWLKPHHRDPRWHHHLLDGCLHHGCEPEHSEHHGAEVR</sequence>
<name>A0A813BR05_9DINO</name>
<protein>
    <submittedName>
        <fullName evidence="1">Uncharacterized protein</fullName>
    </submittedName>
</protein>
<dbReference type="Proteomes" id="UP000601435">
    <property type="component" value="Unassembled WGS sequence"/>
</dbReference>
<evidence type="ECO:0000313" key="2">
    <source>
        <dbReference type="Proteomes" id="UP000601435"/>
    </source>
</evidence>
<feature type="non-terminal residue" evidence="1">
    <location>
        <position position="1"/>
    </location>
</feature>
<accession>A0A813BR05</accession>
<reference evidence="1" key="1">
    <citation type="submission" date="2021-02" db="EMBL/GenBank/DDBJ databases">
        <authorList>
            <person name="Dougan E. K."/>
            <person name="Rhodes N."/>
            <person name="Thang M."/>
            <person name="Chan C."/>
        </authorList>
    </citation>
    <scope>NUCLEOTIDE SEQUENCE</scope>
</reference>
<evidence type="ECO:0000313" key="1">
    <source>
        <dbReference type="EMBL" id="CAE7917624.1"/>
    </source>
</evidence>
<gene>
    <name evidence="1" type="ORF">SNEC2469_LOCUS31472</name>
</gene>
<comment type="caution">
    <text evidence="1">The sequence shown here is derived from an EMBL/GenBank/DDBJ whole genome shotgun (WGS) entry which is preliminary data.</text>
</comment>
<organism evidence="1 2">
    <name type="scientific">Symbiodinium necroappetens</name>
    <dbReference type="NCBI Taxonomy" id="1628268"/>
    <lineage>
        <taxon>Eukaryota</taxon>
        <taxon>Sar</taxon>
        <taxon>Alveolata</taxon>
        <taxon>Dinophyceae</taxon>
        <taxon>Suessiales</taxon>
        <taxon>Symbiodiniaceae</taxon>
        <taxon>Symbiodinium</taxon>
    </lineage>
</organism>
<feature type="non-terminal residue" evidence="1">
    <location>
        <position position="64"/>
    </location>
</feature>
<keyword evidence="2" id="KW-1185">Reference proteome</keyword>
<dbReference type="EMBL" id="CAJNJA010076373">
    <property type="protein sequence ID" value="CAE7917624.1"/>
    <property type="molecule type" value="Genomic_DNA"/>
</dbReference>
<dbReference type="AlphaFoldDB" id="A0A813BR05"/>
<proteinExistence type="predicted"/>